<feature type="compositionally biased region" description="Pro residues" evidence="2">
    <location>
        <begin position="85"/>
        <end position="97"/>
    </location>
</feature>
<dbReference type="PANTHER" id="PTHR11960:SF63">
    <property type="entry name" value="TRANSLATION INITIATION FACTOR 4E, PUTATIVE-RELATED"/>
    <property type="match status" value="1"/>
</dbReference>
<dbReference type="InterPro" id="IPR001040">
    <property type="entry name" value="TIF_eIF_4E"/>
</dbReference>
<dbReference type="EMBL" id="AHKC01005848">
    <property type="protein sequence ID" value="EKF38339.1"/>
    <property type="molecule type" value="Genomic_DNA"/>
</dbReference>
<dbReference type="InterPro" id="IPR023398">
    <property type="entry name" value="TIF_eIF4e-like"/>
</dbReference>
<evidence type="ECO:0000313" key="3">
    <source>
        <dbReference type="EMBL" id="EKF38339.1"/>
    </source>
</evidence>
<reference evidence="3 4" key="1">
    <citation type="journal article" date="2012" name="BMC Genomics">
        <title>Comparative genomic analysis of human infective Trypanosoma cruzi lineages with the bat-restricted subspecies T. cruzi marinkellei.</title>
        <authorList>
            <person name="Franzen O."/>
            <person name="Talavera-Lopez C."/>
            <person name="Ochaya S."/>
            <person name="Butler C.E."/>
            <person name="Messenger L.A."/>
            <person name="Lewis M.D."/>
            <person name="Llewellyn M.S."/>
            <person name="Marinkelle C.J."/>
            <person name="Tyler K.M."/>
            <person name="Miles M.A."/>
            <person name="Andersson B."/>
        </authorList>
    </citation>
    <scope>NUCLEOTIDE SEQUENCE [LARGE SCALE GENOMIC DNA]</scope>
    <source>
        <strain evidence="3 4">B7</strain>
    </source>
</reference>
<dbReference type="GO" id="GO:0000340">
    <property type="term" value="F:RNA 7-methylguanosine cap binding"/>
    <property type="evidence" value="ECO:0007669"/>
    <property type="project" value="TreeGrafter"/>
</dbReference>
<name>K2NKR3_TRYCR</name>
<evidence type="ECO:0000256" key="1">
    <source>
        <dbReference type="RuleBase" id="RU004374"/>
    </source>
</evidence>
<feature type="compositionally biased region" description="Basic and acidic residues" evidence="2">
    <location>
        <begin position="161"/>
        <end position="200"/>
    </location>
</feature>
<protein>
    <submittedName>
        <fullName evidence="3">Eukaryotic translation initiation factor, putative</fullName>
    </submittedName>
</protein>
<evidence type="ECO:0000313" key="4">
    <source>
        <dbReference type="Proteomes" id="UP000007350"/>
    </source>
</evidence>
<dbReference type="SUPFAM" id="SSF55418">
    <property type="entry name" value="eIF4e-like"/>
    <property type="match status" value="1"/>
</dbReference>
<keyword evidence="1 3" id="KW-0396">Initiation factor</keyword>
<gene>
    <name evidence="3" type="ORF">MOQ_001453</name>
</gene>
<dbReference type="GO" id="GO:0003743">
    <property type="term" value="F:translation initiation factor activity"/>
    <property type="evidence" value="ECO:0007669"/>
    <property type="project" value="UniProtKB-KW"/>
</dbReference>
<sequence length="480" mass="52327">MNPAAQEFVPRKKRSMDSNAVHMMGRNPPPPPPPPPPPKQPPQISPLPTTTTTTKLRATAPAFVPKGSLFPMATPPPTSFLQPPLAIPPPALAPPTVPQYADPNTAVGSGLPGPKSFSPSAPPYTPANPKVVAKLSSPQKTSGSPNPDPKETTRTPSPQKPHPEQQQEEETPRPQEKKQPQEEKQPNEEKQPREEQEPKPDQSPLAQKAQTTGSANRTDLARQEDSFGSTSAADETSSNTLQQPGALGEAVENDFSGSVLPSVFEVSVVAKPPPAEAIRFNTVWALHADDHPNSFGAPIAYDPVLVHLVGDVECFWRLWRYLPPPSALVPAFTYHWFRRDIKPNWEHARNKNGGTITIVIFDRDKPGQNSKQTMDDAFMTMLMACCGETLAESTTNLNGIMLKVRQNKPTTLQIWTASSDQRKLKALAGSLRSLLEKIIGAKPLQKLEYFSHQQTQVGGAGSLAGRMKGKLMRITPDFTL</sequence>
<dbReference type="OrthoDB" id="590761at2759"/>
<evidence type="ECO:0000256" key="2">
    <source>
        <dbReference type="SAM" id="MobiDB-lite"/>
    </source>
</evidence>
<proteinExistence type="inferred from homology"/>
<comment type="caution">
    <text evidence="3">The sequence shown here is derived from an EMBL/GenBank/DDBJ whole genome shotgun (WGS) entry which is preliminary data.</text>
</comment>
<feature type="region of interest" description="Disordered" evidence="2">
    <location>
        <begin position="1"/>
        <end position="243"/>
    </location>
</feature>
<feature type="compositionally biased region" description="Polar residues" evidence="2">
    <location>
        <begin position="136"/>
        <end position="145"/>
    </location>
</feature>
<keyword evidence="4" id="KW-1185">Reference proteome</keyword>
<organism evidence="3 4">
    <name type="scientific">Trypanosoma cruzi marinkellei</name>
    <dbReference type="NCBI Taxonomy" id="85056"/>
    <lineage>
        <taxon>Eukaryota</taxon>
        <taxon>Discoba</taxon>
        <taxon>Euglenozoa</taxon>
        <taxon>Kinetoplastea</taxon>
        <taxon>Metakinetoplastina</taxon>
        <taxon>Trypanosomatida</taxon>
        <taxon>Trypanosomatidae</taxon>
        <taxon>Trypanosoma</taxon>
        <taxon>Schizotrypanum</taxon>
    </lineage>
</organism>
<dbReference type="Gene3D" id="3.30.760.10">
    <property type="entry name" value="RNA Cap, Translation Initiation Factor Eif4e"/>
    <property type="match status" value="1"/>
</dbReference>
<feature type="compositionally biased region" description="Polar residues" evidence="2">
    <location>
        <begin position="226"/>
        <end position="243"/>
    </location>
</feature>
<accession>K2NKR3</accession>
<comment type="similarity">
    <text evidence="1">Belongs to the eukaryotic initiation factor 4E family.</text>
</comment>
<dbReference type="PANTHER" id="PTHR11960">
    <property type="entry name" value="EUKARYOTIC TRANSLATION INITIATION FACTOR 4E RELATED"/>
    <property type="match status" value="1"/>
</dbReference>
<dbReference type="SUPFAM" id="SSF101447">
    <property type="entry name" value="Formin homology 2 domain (FH2 domain)"/>
    <property type="match status" value="1"/>
</dbReference>
<keyword evidence="1" id="KW-0694">RNA-binding</keyword>
<dbReference type="Pfam" id="PF01652">
    <property type="entry name" value="IF4E"/>
    <property type="match status" value="1"/>
</dbReference>
<feature type="compositionally biased region" description="Pro residues" evidence="2">
    <location>
        <begin position="27"/>
        <end position="45"/>
    </location>
</feature>
<dbReference type="GO" id="GO:0016281">
    <property type="term" value="C:eukaryotic translation initiation factor 4F complex"/>
    <property type="evidence" value="ECO:0007669"/>
    <property type="project" value="TreeGrafter"/>
</dbReference>
<keyword evidence="1" id="KW-0648">Protein biosynthesis</keyword>
<dbReference type="Proteomes" id="UP000007350">
    <property type="component" value="Unassembled WGS sequence"/>
</dbReference>
<dbReference type="AlphaFoldDB" id="K2NKR3"/>
<feature type="compositionally biased region" description="Polar residues" evidence="2">
    <location>
        <begin position="204"/>
        <end position="217"/>
    </location>
</feature>